<gene>
    <name evidence="2" type="ORF">GCM10008171_29030</name>
</gene>
<dbReference type="AlphaFoldDB" id="A0A9W6N421"/>
<sequence>MARRAPRPPRCQRQAVLYGVCLAALVGPAGATGAGPTGNAADTDVLANVLSTAYLAENLSRVCGEQNRWFFEDTKGSSGDGRAFSEHIKSEVLARLSANDASIVVVRAANAARAVSLGMIHVMGEDTDAAETARIAGWCETTAKPLVKGILAQHDIRHDLFERMLSRAKQ</sequence>
<reference evidence="2" key="2">
    <citation type="submission" date="2023-01" db="EMBL/GenBank/DDBJ databases">
        <authorList>
            <person name="Sun Q."/>
            <person name="Evtushenko L."/>
        </authorList>
    </citation>
    <scope>NUCLEOTIDE SEQUENCE</scope>
    <source>
        <strain evidence="2">VKM B-2555</strain>
    </source>
</reference>
<evidence type="ECO:0000313" key="2">
    <source>
        <dbReference type="EMBL" id="GLK77649.1"/>
    </source>
</evidence>
<reference evidence="2" key="1">
    <citation type="journal article" date="2014" name="Int. J. Syst. Evol. Microbiol.">
        <title>Complete genome sequence of Corynebacterium casei LMG S-19264T (=DSM 44701T), isolated from a smear-ripened cheese.</title>
        <authorList>
            <consortium name="US DOE Joint Genome Institute (JGI-PGF)"/>
            <person name="Walter F."/>
            <person name="Albersmeier A."/>
            <person name="Kalinowski J."/>
            <person name="Ruckert C."/>
        </authorList>
    </citation>
    <scope>NUCLEOTIDE SEQUENCE</scope>
    <source>
        <strain evidence="2">VKM B-2555</strain>
    </source>
</reference>
<feature type="signal peptide" evidence="1">
    <location>
        <begin position="1"/>
        <end position="31"/>
    </location>
</feature>
<organism evidence="2 3">
    <name type="scientific">Methylopila jiangsuensis</name>
    <dbReference type="NCBI Taxonomy" id="586230"/>
    <lineage>
        <taxon>Bacteria</taxon>
        <taxon>Pseudomonadati</taxon>
        <taxon>Pseudomonadota</taxon>
        <taxon>Alphaproteobacteria</taxon>
        <taxon>Hyphomicrobiales</taxon>
        <taxon>Methylopilaceae</taxon>
        <taxon>Methylopila</taxon>
    </lineage>
</organism>
<accession>A0A9W6N421</accession>
<proteinExistence type="predicted"/>
<dbReference type="EMBL" id="BSFK01000016">
    <property type="protein sequence ID" value="GLK77649.1"/>
    <property type="molecule type" value="Genomic_DNA"/>
</dbReference>
<dbReference type="Proteomes" id="UP001143364">
    <property type="component" value="Unassembled WGS sequence"/>
</dbReference>
<name>A0A9W6N421_9HYPH</name>
<keyword evidence="3" id="KW-1185">Reference proteome</keyword>
<comment type="caution">
    <text evidence="2">The sequence shown here is derived from an EMBL/GenBank/DDBJ whole genome shotgun (WGS) entry which is preliminary data.</text>
</comment>
<dbReference type="RefSeq" id="WP_271205488.1">
    <property type="nucleotide sequence ID" value="NZ_BSFK01000016.1"/>
</dbReference>
<feature type="chain" id="PRO_5040754001" evidence="1">
    <location>
        <begin position="32"/>
        <end position="170"/>
    </location>
</feature>
<keyword evidence="1" id="KW-0732">Signal</keyword>
<protein>
    <submittedName>
        <fullName evidence="2">Uncharacterized protein</fullName>
    </submittedName>
</protein>
<evidence type="ECO:0000313" key="3">
    <source>
        <dbReference type="Proteomes" id="UP001143364"/>
    </source>
</evidence>
<evidence type="ECO:0000256" key="1">
    <source>
        <dbReference type="SAM" id="SignalP"/>
    </source>
</evidence>